<dbReference type="InterPro" id="IPR005829">
    <property type="entry name" value="Sugar_transporter_CS"/>
</dbReference>
<feature type="transmembrane region" description="Helical" evidence="9">
    <location>
        <begin position="166"/>
        <end position="186"/>
    </location>
</feature>
<feature type="transmembrane region" description="Helical" evidence="9">
    <location>
        <begin position="469"/>
        <end position="494"/>
    </location>
</feature>
<feature type="transmembrane region" description="Helical" evidence="9">
    <location>
        <begin position="536"/>
        <end position="553"/>
    </location>
</feature>
<gene>
    <name evidence="11" type="ORF">OXX778_LOCUS10182</name>
</gene>
<dbReference type="InterPro" id="IPR020846">
    <property type="entry name" value="MFS_dom"/>
</dbReference>
<dbReference type="InterPro" id="IPR005828">
    <property type="entry name" value="MFS_sugar_transport-like"/>
</dbReference>
<dbReference type="InterPro" id="IPR045263">
    <property type="entry name" value="GLUT"/>
</dbReference>
<evidence type="ECO:0000256" key="4">
    <source>
        <dbReference type="ARBA" id="ARBA00022597"/>
    </source>
</evidence>
<dbReference type="PROSITE" id="PS50850">
    <property type="entry name" value="MFS"/>
    <property type="match status" value="1"/>
</dbReference>
<proteinExistence type="inferred from homology"/>
<keyword evidence="5 9" id="KW-0812">Transmembrane</keyword>
<feature type="transmembrane region" description="Helical" evidence="9">
    <location>
        <begin position="227"/>
        <end position="247"/>
    </location>
</feature>
<feature type="transmembrane region" description="Helical" evidence="9">
    <location>
        <begin position="27"/>
        <end position="47"/>
    </location>
</feature>
<dbReference type="PANTHER" id="PTHR23503">
    <property type="entry name" value="SOLUTE CARRIER FAMILY 2"/>
    <property type="match status" value="1"/>
</dbReference>
<feature type="transmembrane region" description="Helical" evidence="9">
    <location>
        <begin position="442"/>
        <end position="463"/>
    </location>
</feature>
<dbReference type="PRINTS" id="PR00171">
    <property type="entry name" value="SUGRTRNSPORT"/>
</dbReference>
<dbReference type="GO" id="GO:0005886">
    <property type="term" value="C:plasma membrane"/>
    <property type="evidence" value="ECO:0007669"/>
    <property type="project" value="UniProtKB-SubCell"/>
</dbReference>
<dbReference type="PANTHER" id="PTHR23503:SF8">
    <property type="entry name" value="FACILITATED GLUCOSE TRANSPORTER PROTEIN 1"/>
    <property type="match status" value="1"/>
</dbReference>
<accession>A0A813XTQ9</accession>
<comment type="similarity">
    <text evidence="8">Belongs to the major facilitator superfamily. Sugar transporter (TC 2.A.1.1) family.</text>
</comment>
<evidence type="ECO:0000256" key="8">
    <source>
        <dbReference type="RuleBase" id="RU003346"/>
    </source>
</evidence>
<feature type="transmembrane region" description="Helical" evidence="9">
    <location>
        <begin position="411"/>
        <end position="430"/>
    </location>
</feature>
<dbReference type="SUPFAM" id="SSF103473">
    <property type="entry name" value="MFS general substrate transporter"/>
    <property type="match status" value="1"/>
</dbReference>
<keyword evidence="12" id="KW-1185">Reference proteome</keyword>
<evidence type="ECO:0000256" key="3">
    <source>
        <dbReference type="ARBA" id="ARBA00022475"/>
    </source>
</evidence>
<evidence type="ECO:0000256" key="9">
    <source>
        <dbReference type="SAM" id="Phobius"/>
    </source>
</evidence>
<evidence type="ECO:0000259" key="10">
    <source>
        <dbReference type="PROSITE" id="PS50850"/>
    </source>
</evidence>
<dbReference type="GO" id="GO:0015149">
    <property type="term" value="F:hexose transmembrane transporter activity"/>
    <property type="evidence" value="ECO:0007669"/>
    <property type="project" value="TreeGrafter"/>
</dbReference>
<evidence type="ECO:0000313" key="11">
    <source>
        <dbReference type="EMBL" id="CAF0876193.1"/>
    </source>
</evidence>
<evidence type="ECO:0000256" key="6">
    <source>
        <dbReference type="ARBA" id="ARBA00022989"/>
    </source>
</evidence>
<keyword evidence="3" id="KW-1003">Cell membrane</keyword>
<keyword evidence="4" id="KW-0762">Sugar transport</keyword>
<dbReference type="AlphaFoldDB" id="A0A813XTQ9"/>
<dbReference type="PROSITE" id="PS00217">
    <property type="entry name" value="SUGAR_TRANSPORT_2"/>
    <property type="match status" value="1"/>
</dbReference>
<dbReference type="NCBIfam" id="TIGR00879">
    <property type="entry name" value="SP"/>
    <property type="match status" value="1"/>
</dbReference>
<evidence type="ECO:0000256" key="2">
    <source>
        <dbReference type="ARBA" id="ARBA00022448"/>
    </source>
</evidence>
<organism evidence="11 12">
    <name type="scientific">Brachionus calyciflorus</name>
    <dbReference type="NCBI Taxonomy" id="104777"/>
    <lineage>
        <taxon>Eukaryota</taxon>
        <taxon>Metazoa</taxon>
        <taxon>Spiralia</taxon>
        <taxon>Gnathifera</taxon>
        <taxon>Rotifera</taxon>
        <taxon>Eurotatoria</taxon>
        <taxon>Monogononta</taxon>
        <taxon>Pseudotrocha</taxon>
        <taxon>Ploima</taxon>
        <taxon>Brachionidae</taxon>
        <taxon>Brachionus</taxon>
    </lineage>
</organism>
<comment type="subcellular location">
    <subcellularLocation>
        <location evidence="1">Cell membrane</location>
        <topology evidence="1">Multi-pass membrane protein</topology>
    </subcellularLocation>
</comment>
<evidence type="ECO:0000256" key="1">
    <source>
        <dbReference type="ARBA" id="ARBA00004651"/>
    </source>
</evidence>
<evidence type="ECO:0000256" key="7">
    <source>
        <dbReference type="ARBA" id="ARBA00023136"/>
    </source>
</evidence>
<dbReference type="Proteomes" id="UP000663879">
    <property type="component" value="Unassembled WGS sequence"/>
</dbReference>
<evidence type="ECO:0000256" key="5">
    <source>
        <dbReference type="ARBA" id="ARBA00022692"/>
    </source>
</evidence>
<keyword evidence="7 9" id="KW-0472">Membrane</keyword>
<keyword evidence="2 8" id="KW-0813">Transport</keyword>
<dbReference type="EMBL" id="CAJNOC010001583">
    <property type="protein sequence ID" value="CAF0876193.1"/>
    <property type="molecule type" value="Genomic_DNA"/>
</dbReference>
<feature type="transmembrane region" description="Helical" evidence="9">
    <location>
        <begin position="259"/>
        <end position="279"/>
    </location>
</feature>
<comment type="caution">
    <text evidence="11">The sequence shown here is derived from an EMBL/GenBank/DDBJ whole genome shotgun (WGS) entry which is preliminary data.</text>
</comment>
<dbReference type="InterPro" id="IPR036259">
    <property type="entry name" value="MFS_trans_sf"/>
</dbReference>
<dbReference type="Gene3D" id="1.20.1250.20">
    <property type="entry name" value="MFS general substrate transporter like domains"/>
    <property type="match status" value="1"/>
</dbReference>
<dbReference type="Pfam" id="PF00083">
    <property type="entry name" value="Sugar_tr"/>
    <property type="match status" value="1"/>
</dbReference>
<feature type="transmembrane region" description="Helical" evidence="9">
    <location>
        <begin position="506"/>
        <end position="530"/>
    </location>
</feature>
<sequence length="591" mass="66231">MGFHNTEDTDIYKNITEKKEHQTNQNWTLFLFLCVLTVTSASFQFGYNISSLNPPTDILKEFIGNNTYIFEQYHIEKSKFDNLIQNEINLLDEGNLTTYFPNVSLILKNNSEGSEVYFLSTHFLNDENYFKIILKHDSIKTSANLNDSQIEKMINLQDEVKSMVKFLWTTINCLFVIGGMIGAFTSKFVLDILGRKRGILFHNLFSISGSVLVLISSSSKSPICLVISRFLFGIQGGMSCSLIPTYLSEISPAALRGQTGVAHQLCLTFGILVAQILGFKEILGTDTTWNYLLAFPLIPSILGSIFLAICFPESPKALISKRLTEEAESALMRLRSRNNVNYELQEIFKETSSENGNQQGVSFGELFSSQKYRWPLITALVLQMAQQLCGINAVFFYSNSIFKNAGISGDMIQYAVLSTGVVNFLSTILCTMLIDKLGRKPLLLYPMILIIIDFILLTIFLYIKGPVFSYLSIVCIMVFIVCFAVGLGPIPFIYAAECFGQEARGAALAICMLTNWIANLFLTLCFPILADLISNNVFIIFCVIVFISVIIIMKKVPETKGKSLEEILIKLNGRNYMSETGNNLLMTEVKA</sequence>
<keyword evidence="6 9" id="KW-1133">Transmembrane helix</keyword>
<reference evidence="11" key="1">
    <citation type="submission" date="2021-02" db="EMBL/GenBank/DDBJ databases">
        <authorList>
            <person name="Nowell W R."/>
        </authorList>
    </citation>
    <scope>NUCLEOTIDE SEQUENCE</scope>
    <source>
        <strain evidence="11">Ploen Becks lab</strain>
    </source>
</reference>
<dbReference type="InterPro" id="IPR003663">
    <property type="entry name" value="Sugar/inositol_transpt"/>
</dbReference>
<feature type="domain" description="Major facilitator superfamily (MFS) profile" evidence="10">
    <location>
        <begin position="114"/>
        <end position="560"/>
    </location>
</feature>
<feature type="transmembrane region" description="Helical" evidence="9">
    <location>
        <begin position="291"/>
        <end position="312"/>
    </location>
</feature>
<dbReference type="FunFam" id="1.20.1250.20:FF:000218">
    <property type="entry name" value="facilitated trehalose transporter Tret1"/>
    <property type="match status" value="1"/>
</dbReference>
<protein>
    <recommendedName>
        <fullName evidence="10">Major facilitator superfamily (MFS) profile domain-containing protein</fullName>
    </recommendedName>
</protein>
<feature type="transmembrane region" description="Helical" evidence="9">
    <location>
        <begin position="376"/>
        <end position="399"/>
    </location>
</feature>
<evidence type="ECO:0000313" key="12">
    <source>
        <dbReference type="Proteomes" id="UP000663879"/>
    </source>
</evidence>
<feature type="transmembrane region" description="Helical" evidence="9">
    <location>
        <begin position="198"/>
        <end position="215"/>
    </location>
</feature>
<dbReference type="OrthoDB" id="4540492at2759"/>
<name>A0A813XTQ9_9BILA</name>